<dbReference type="RefSeq" id="WP_208632995.1">
    <property type="nucleotide sequence ID" value="NZ_CP059319.1"/>
</dbReference>
<dbReference type="Gene3D" id="2.10.109.10">
    <property type="entry name" value="Umud Fragment, subunit A"/>
    <property type="match status" value="1"/>
</dbReference>
<evidence type="ECO:0000313" key="1">
    <source>
        <dbReference type="EMBL" id="QTH21972.1"/>
    </source>
</evidence>
<reference evidence="1" key="2">
    <citation type="submission" date="2021-04" db="EMBL/GenBank/DDBJ databases">
        <title>Isolation and genomic analysis of the ibuprofen-degrading bacterium Sphingomonas strain MPO218.</title>
        <authorList>
            <person name="Aulestia M."/>
            <person name="Flores A."/>
            <person name="Mangas E.L."/>
            <person name="Perez-Pulido A.J."/>
            <person name="Santero E."/>
            <person name="Camacho E.M."/>
        </authorList>
    </citation>
    <scope>NUCLEOTIDE SEQUENCE</scope>
    <source>
        <strain evidence="1">MPO218</strain>
    </source>
</reference>
<dbReference type="Proteomes" id="UP000664914">
    <property type="component" value="Chromosome"/>
</dbReference>
<accession>A0A975HE43</accession>
<protein>
    <submittedName>
        <fullName evidence="1">Uncharacterized protein</fullName>
    </submittedName>
</protein>
<proteinExistence type="predicted"/>
<evidence type="ECO:0000313" key="2">
    <source>
        <dbReference type="Proteomes" id="UP000664914"/>
    </source>
</evidence>
<name>A0A975HE43_9SPHN</name>
<sequence>MTALPFIHPDDMPDVYALTGVGTCMEPMISDGASVAFSKRKAVTVGDIVGVIFRREAAPHYGAPGMIKRLAEPLPPPGFDAPIFLETLNPIRKVAVRSSDVLAIHAFIGVAQRAGDGRAALPASALANIERTDA</sequence>
<dbReference type="EMBL" id="CP059319">
    <property type="protein sequence ID" value="QTH21972.1"/>
    <property type="molecule type" value="Genomic_DNA"/>
</dbReference>
<dbReference type="AlphaFoldDB" id="A0A975HE43"/>
<gene>
    <name evidence="1" type="ORF">HRJ34_00060</name>
</gene>
<organism evidence="1 2">
    <name type="scientific">Rhizorhabdus wittichii</name>
    <dbReference type="NCBI Taxonomy" id="160791"/>
    <lineage>
        <taxon>Bacteria</taxon>
        <taxon>Pseudomonadati</taxon>
        <taxon>Pseudomonadota</taxon>
        <taxon>Alphaproteobacteria</taxon>
        <taxon>Sphingomonadales</taxon>
        <taxon>Sphingomonadaceae</taxon>
        <taxon>Rhizorhabdus</taxon>
    </lineage>
</organism>
<reference evidence="1" key="1">
    <citation type="submission" date="2020-07" db="EMBL/GenBank/DDBJ databases">
        <authorList>
            <person name="Camacho E."/>
        </authorList>
    </citation>
    <scope>NUCLEOTIDE SEQUENCE</scope>
    <source>
        <strain evidence="1">MPO218</strain>
    </source>
</reference>